<evidence type="ECO:0000259" key="1">
    <source>
        <dbReference type="PROSITE" id="PS51186"/>
    </source>
</evidence>
<keyword evidence="3" id="KW-1185">Reference proteome</keyword>
<dbReference type="SUPFAM" id="SSF55729">
    <property type="entry name" value="Acyl-CoA N-acyltransferases (Nat)"/>
    <property type="match status" value="1"/>
</dbReference>
<reference evidence="2" key="1">
    <citation type="submission" date="2022-09" db="EMBL/GenBank/DDBJ databases">
        <title>Fusarium specimens isolated from Avocado Roots.</title>
        <authorList>
            <person name="Stajich J."/>
            <person name="Roper C."/>
            <person name="Heimlech-Rivalta G."/>
        </authorList>
    </citation>
    <scope>NUCLEOTIDE SEQUENCE</scope>
    <source>
        <strain evidence="2">CF00136</strain>
    </source>
</reference>
<dbReference type="GO" id="GO:0016747">
    <property type="term" value="F:acyltransferase activity, transferring groups other than amino-acyl groups"/>
    <property type="evidence" value="ECO:0007669"/>
    <property type="project" value="InterPro"/>
</dbReference>
<dbReference type="OrthoDB" id="64477at2759"/>
<feature type="domain" description="N-acetyltransferase" evidence="1">
    <location>
        <begin position="47"/>
        <end position="187"/>
    </location>
</feature>
<protein>
    <recommendedName>
        <fullName evidence="1">N-acetyltransferase domain-containing protein</fullName>
    </recommendedName>
</protein>
<dbReference type="InterPro" id="IPR016181">
    <property type="entry name" value="Acyl_CoA_acyltransferase"/>
</dbReference>
<dbReference type="AlphaFoldDB" id="A0A9W8RU98"/>
<dbReference type="Proteomes" id="UP001152049">
    <property type="component" value="Unassembled WGS sequence"/>
</dbReference>
<dbReference type="Pfam" id="PF00583">
    <property type="entry name" value="Acetyltransf_1"/>
    <property type="match status" value="1"/>
</dbReference>
<dbReference type="PANTHER" id="PTHR43415">
    <property type="entry name" value="SPERMIDINE N(1)-ACETYLTRANSFERASE"/>
    <property type="match status" value="1"/>
</dbReference>
<proteinExistence type="predicted"/>
<dbReference type="InterPro" id="IPR000182">
    <property type="entry name" value="GNAT_dom"/>
</dbReference>
<name>A0A9W8RU98_9HYPO</name>
<dbReference type="Gene3D" id="3.40.630.30">
    <property type="match status" value="1"/>
</dbReference>
<sequence length="205" mass="23589">MSTSSIDKAFKSERLIYRSPENNEEDREFLFTHIENNPVNMSLSDSSLLRPKTRKGVEDFMVQLQKAVLPVMICLSSDEAKKHDKDASASVPIGYVVLGWGGKPQNRDHHRNISIGISIAGAYQNKGYGGETINWALDWAFRFGGYHRVSIGTVSYNHRAQHLYKKLGFVEEGRQREALLFDRKFHDMIDYGMLEHEWEALRRLK</sequence>
<comment type="caution">
    <text evidence="2">The sequence shown here is derived from an EMBL/GenBank/DDBJ whole genome shotgun (WGS) entry which is preliminary data.</text>
</comment>
<dbReference type="EMBL" id="JAOQAZ010000024">
    <property type="protein sequence ID" value="KAJ4253327.1"/>
    <property type="molecule type" value="Genomic_DNA"/>
</dbReference>
<evidence type="ECO:0000313" key="2">
    <source>
        <dbReference type="EMBL" id="KAJ4253327.1"/>
    </source>
</evidence>
<accession>A0A9W8RU98</accession>
<organism evidence="2 3">
    <name type="scientific">Fusarium torreyae</name>
    <dbReference type="NCBI Taxonomy" id="1237075"/>
    <lineage>
        <taxon>Eukaryota</taxon>
        <taxon>Fungi</taxon>
        <taxon>Dikarya</taxon>
        <taxon>Ascomycota</taxon>
        <taxon>Pezizomycotina</taxon>
        <taxon>Sordariomycetes</taxon>
        <taxon>Hypocreomycetidae</taxon>
        <taxon>Hypocreales</taxon>
        <taxon>Nectriaceae</taxon>
        <taxon>Fusarium</taxon>
    </lineage>
</organism>
<dbReference type="PANTHER" id="PTHR43415:SF3">
    <property type="entry name" value="GNAT-FAMILY ACETYLTRANSFERASE"/>
    <property type="match status" value="1"/>
</dbReference>
<gene>
    <name evidence="2" type="ORF">NW762_010482</name>
</gene>
<evidence type="ECO:0000313" key="3">
    <source>
        <dbReference type="Proteomes" id="UP001152049"/>
    </source>
</evidence>
<dbReference type="PROSITE" id="PS51186">
    <property type="entry name" value="GNAT"/>
    <property type="match status" value="1"/>
</dbReference>